<dbReference type="GO" id="GO:0039654">
    <property type="term" value="P:fusion of virus membrane with host endosome membrane"/>
    <property type="evidence" value="ECO:0007669"/>
    <property type="project" value="UniProtKB-UniRule"/>
</dbReference>
<evidence type="ECO:0000256" key="21">
    <source>
        <dbReference type="ARBA" id="ARBA00023288"/>
    </source>
</evidence>
<accession>O11999</accession>
<feature type="glycosylation site" description="N-linked (GlcNAc...) asparagine; by host" evidence="23">
    <location>
        <position position="387"/>
    </location>
</feature>
<evidence type="ECO:0000256" key="1">
    <source>
        <dbReference type="ARBA" id="ARBA00022506"/>
    </source>
</evidence>
<dbReference type="GO" id="GO:0020002">
    <property type="term" value="C:host cell plasma membrane"/>
    <property type="evidence" value="ECO:0007669"/>
    <property type="project" value="UniProtKB-SubCell"/>
</dbReference>
<keyword evidence="14 23" id="KW-0261">Viral envelope protein</keyword>
<comment type="domain">
    <molecule>Glycoprotein G2</molecule>
    <text evidence="23">Contains 1 fusion peptide at the N-terminus, 2 heptad repeats domains HR1 and HR2 and, at the C-terminus, a cytoplasmic domain that plays a role in ER location. Also contains a zinc-binding domain that allows SSP retention in the GPC complex by accepting a cysteine from SSP as the fourth ligand.</text>
</comment>
<dbReference type="GO" id="GO:0016020">
    <property type="term" value="C:membrane"/>
    <property type="evidence" value="ECO:0007669"/>
    <property type="project" value="UniProtKB-UniRule"/>
</dbReference>
<evidence type="ECO:0000256" key="3">
    <source>
        <dbReference type="ARBA" id="ARBA00022511"/>
    </source>
</evidence>
<reference evidence="26" key="2">
    <citation type="submission" date="1997-06" db="EMBL/GenBank/DDBJ databases">
        <title>A Temperature-Sensitive Mutant of Pichinde Virus is Attenuated in Mice and Shows Reduced Replication in Macrophages.</title>
        <authorList>
            <person name="Gruber H."/>
            <person name="DeMille J."/>
            <person name="Wright K.E."/>
        </authorList>
    </citation>
    <scope>NUCLEOTIDE SEQUENCE</scope>
    <source>
        <strain evidence="26">Temperature sensitive mutant ts908</strain>
    </source>
</reference>
<dbReference type="GO" id="GO:0019031">
    <property type="term" value="C:viral envelope"/>
    <property type="evidence" value="ECO:0007669"/>
    <property type="project" value="UniProtKB-UniRule"/>
</dbReference>
<evidence type="ECO:0000256" key="15">
    <source>
        <dbReference type="ARBA" id="ARBA00022890"/>
    </source>
</evidence>
<feature type="disulfide bond" evidence="23">
    <location>
        <begin position="378"/>
        <end position="399"/>
    </location>
</feature>
<keyword evidence="5 23" id="KW-1162">Viral penetration into host cytoplasm</keyword>
<evidence type="ECO:0000256" key="23">
    <source>
        <dbReference type="HAMAP-Rule" id="MF_04084"/>
    </source>
</evidence>
<feature type="disulfide bond" evidence="23">
    <location>
        <begin position="315"/>
        <end position="324"/>
    </location>
</feature>
<feature type="site" description="Cleavage; by host signal peptidase" evidence="23">
    <location>
        <begin position="58"/>
        <end position="59"/>
    </location>
</feature>
<keyword evidence="11 23" id="KW-0862">Zinc</keyword>
<keyword evidence="3 23" id="KW-1032">Host cell membrane</keyword>
<evidence type="ECO:0000256" key="10">
    <source>
        <dbReference type="ARBA" id="ARBA00022812"/>
    </source>
</evidence>
<keyword evidence="20 23" id="KW-1038">Host endoplasmic reticulum</keyword>
<comment type="subunit">
    <molecule>Glycoprotein G2</molecule>
    <text evidence="23">Homotrimer. Interacts with the stable signal peptide. In pre-fusion state, G2 homotrimers bind G1 homotrimers via ionic interactions. Part of the GP complex (GP-C) together with glycoprotein G1 and the stable signal peptide. Acidification in the endosome triggers rearrangements, which ultimately leads to a 6 helix bundle formed by the two heptad repeat domains (HR1 and HR2) in post-fusion state. The GP-complex interacts with protein Z, which interacts with ribonucleocapsid; these interactions may induce virion budding.</text>
</comment>
<reference evidence="26" key="1">
    <citation type="submission" date="1996-11" db="EMBL/GenBank/DDBJ databases">
        <authorList>
            <person name="Bergeron A."/>
            <person name="Wright K.E."/>
        </authorList>
    </citation>
    <scope>NUCLEOTIDE SEQUENCE</scope>
    <source>
        <strain evidence="26">Temperature sensitive mutant ts908</strain>
    </source>
</reference>
<keyword evidence="4 23" id="KW-0945">Host-virus interaction</keyword>
<feature type="binding site" evidence="23">
    <location>
        <position position="471"/>
    </location>
    <ligand>
        <name>Zn(2+)</name>
        <dbReference type="ChEBI" id="CHEBI:29105"/>
        <label>2</label>
    </ligand>
</feature>
<dbReference type="GO" id="GO:0046872">
    <property type="term" value="F:metal ion binding"/>
    <property type="evidence" value="ECO:0007669"/>
    <property type="project" value="UniProtKB-KW"/>
</dbReference>
<keyword evidence="19 23" id="KW-0325">Glycoprotein</keyword>
<keyword evidence="2 23" id="KW-1170">Fusion of virus membrane with host endosomal membrane</keyword>
<evidence type="ECO:0000256" key="16">
    <source>
        <dbReference type="ARBA" id="ARBA00022989"/>
    </source>
</evidence>
<feature type="topological domain" description="Extracellular" evidence="23">
    <location>
        <begin position="2"/>
        <end position="17"/>
    </location>
</feature>
<dbReference type="InterPro" id="IPR043015">
    <property type="entry name" value="Arena_glycoprot_zinc-bd"/>
</dbReference>
<feature type="glycosylation site" description="N-linked (GlcNAc...) asparagine; by host" evidence="23">
    <location>
        <position position="379"/>
    </location>
</feature>
<feature type="region of interest" description="HR2" evidence="23">
    <location>
        <begin position="382"/>
        <end position="445"/>
    </location>
</feature>
<organism evidence="26">
    <name type="scientific">Pichinde mammarenavirus</name>
    <name type="common">PICV</name>
    <name type="synonym">Pichind mammarenavirus</name>
    <dbReference type="NCBI Taxonomy" id="3052300"/>
    <lineage>
        <taxon>Viruses</taxon>
        <taxon>Riboviria</taxon>
        <taxon>Orthornavirae</taxon>
        <taxon>Negarnaviricota</taxon>
        <taxon>Polyploviricotina</taxon>
        <taxon>Bunyaviricetes</taxon>
        <taxon>Hareavirales</taxon>
        <taxon>Arenaviridae</taxon>
        <taxon>Mammarenavirus</taxon>
    </lineage>
</organism>
<comment type="subcellular location">
    <molecule>Glycoprotein G1</molecule>
    <subcellularLocation>
        <location evidence="23">Virion membrane</location>
        <topology evidence="23">Peripheral membrane protein</topology>
    </subcellularLocation>
    <subcellularLocation>
        <location evidence="23">Host endoplasmic reticulum membrane</location>
        <topology evidence="23">Peripheral membrane protein</topology>
    </subcellularLocation>
    <subcellularLocation>
        <location evidence="23">Host Golgi apparatus membrane</location>
        <topology evidence="23">Peripheral membrane protein</topology>
    </subcellularLocation>
    <subcellularLocation>
        <location evidence="23">Host cell membrane</location>
        <topology evidence="23">Peripheral membrane protein</topology>
    </subcellularLocation>
</comment>
<evidence type="ECO:0000256" key="13">
    <source>
        <dbReference type="ARBA" id="ARBA00022870"/>
    </source>
</evidence>
<feature type="chain" id="PRO_5023353164" description="Pre-glycoprotein polyprotein GP complex" evidence="23">
    <location>
        <begin position="2"/>
        <end position="509"/>
    </location>
</feature>
<feature type="topological domain" description="Cytoplasmic" evidence="23">
    <location>
        <begin position="34"/>
        <end position="58"/>
    </location>
</feature>
<feature type="region of interest" description="HR1" evidence="23">
    <location>
        <begin position="309"/>
        <end position="377"/>
    </location>
</feature>
<evidence type="ECO:0000256" key="8">
    <source>
        <dbReference type="ARBA" id="ARBA00022723"/>
    </source>
</evidence>
<evidence type="ECO:0000256" key="25">
    <source>
        <dbReference type="SAM" id="Phobius"/>
    </source>
</evidence>
<keyword evidence="12 23" id="KW-0946">Virion</keyword>
<comment type="subunit">
    <molecule>Stable signal peptide</molecule>
    <text evidence="23">Interacts with glycoprotein G2. Part of the GP complex (GP-C) together with glycoprotein G1 and glycoprotein G2. The GP-complex interacts with protein Z, which interacts with ribonucleocapsid; these interactions may induce virion budding.</text>
</comment>
<feature type="glycosylation site" description="N-linked (GlcNAc...) asparagine; by host" evidence="23">
    <location>
        <position position="181"/>
    </location>
</feature>
<feature type="initiator methionine" description="Removed; by host" evidence="23">
    <location>
        <position position="1"/>
    </location>
</feature>
<organismHost>
    <name type="scientific">Homo sapiens</name>
    <name type="common">Human</name>
    <dbReference type="NCBI Taxonomy" id="9606"/>
</organismHost>
<comment type="function">
    <molecule>Glycoprotein G2</molecule>
    <text evidence="23">Forms the virion spikes together with glycoprotein G1. The glycoprotein spike trimers are connected to the underlying matrix. Class I viral fusion protein that directs fusion of viral and host endosomal membranes, leading to delivery of the nucleocapsid into the cytoplasm. Membrane fusion is mediated by irreversible conformational changes induced by acidification.</text>
</comment>
<evidence type="ECO:0000256" key="17">
    <source>
        <dbReference type="ARBA" id="ARBA00023136"/>
    </source>
</evidence>
<dbReference type="EMBL" id="U77603">
    <property type="protein sequence ID" value="AAB58486.1"/>
    <property type="molecule type" value="mRNA"/>
</dbReference>
<feature type="region of interest" description="Fusion" evidence="23">
    <location>
        <begin position="272"/>
        <end position="308"/>
    </location>
</feature>
<dbReference type="Gene3D" id="6.10.140.1590">
    <property type="match status" value="1"/>
</dbReference>
<keyword evidence="10 23" id="KW-1040">Host Golgi apparatus</keyword>
<feature type="disulfide bond" evidence="23">
    <location>
        <begin position="293"/>
        <end position="306"/>
    </location>
</feature>
<keyword evidence="21 23" id="KW-0449">Lipoprotein</keyword>
<organismHost>
    <name type="scientific">Cavia cutleri</name>
    <name type="common">Guinea pig</name>
    <dbReference type="NCBI Taxonomy" id="10144"/>
</organismHost>
<keyword evidence="13 23" id="KW-1043">Host membrane</keyword>
<dbReference type="InterPro" id="IPR001535">
    <property type="entry name" value="Arena_glycoprot"/>
</dbReference>
<evidence type="ECO:0000256" key="14">
    <source>
        <dbReference type="ARBA" id="ARBA00022879"/>
    </source>
</evidence>
<sequence>MGQIVTLIQSIPEVLQEVFNVALIIVSVLCIVKGFVNLMRCGLFQLVTFLILSGRSCDSMMINRRHNLTHVEFNLTQMFDNLPQSCSKNNTHHYYKGPSNTTWGIELTLTNTSIANETSGNFSDIRSLGYGNISNCDRTGEAGHTLKWLLNELHFNVLHVARHIGARCKTVEGAGVLIQYNLTVGDRGGEVGRHLIASLAQIIGDPKIAWVGKCFNNCSGGTCRLTNCEGGTHYNFLIIQNTTWENHCTYTPMATIRMALQRTAYSSVSRKLLGFFTWDLSDSSGQHVPGGYCLEQWAIVWAGIKCFDNTVMAKCNKDHNEEFCDTMRLFDFNQNAIKTLQLNVENSLNLFKKTINGLISDSLVIRNSLKQLAKIPYCNYTKFWYINDTITGRHSLPQCWLVHNGSYLNETHFKNDWLWESQNLYNEMLMKEYEERQGKTPLALTDICFWSLVFYTITVFLHIVGIPTHRHIIGDGCPKPHRITRNSLCSCGYYKIPKKPYKWVIRLGK</sequence>
<dbReference type="GO" id="GO:0044167">
    <property type="term" value="C:host cell endoplasmic reticulum membrane"/>
    <property type="evidence" value="ECO:0007669"/>
    <property type="project" value="UniProtKB-SubCell"/>
</dbReference>
<feature type="glycosylation site" description="N-linked (GlcNAc...) asparagine; by host" evidence="23">
    <location>
        <position position="409"/>
    </location>
</feature>
<comment type="PTM">
    <molecule>Stable signal peptide</molecule>
    <text evidence="23">The SSP remains stably associated with the GP complex following cleavage by signal peptidase and plays crucial roles in the trafficking of GP through the secretory pathway.</text>
</comment>
<evidence type="ECO:0000256" key="11">
    <source>
        <dbReference type="ARBA" id="ARBA00022833"/>
    </source>
</evidence>
<keyword evidence="7 23" id="KW-0519">Myristate</keyword>
<keyword evidence="15 23" id="KW-1164">Virus endocytosis by host</keyword>
<keyword evidence="17 23" id="KW-0472">Membrane</keyword>
<feature type="topological domain" description="Cytoplasmic" evidence="23">
    <location>
        <begin position="468"/>
        <end position="509"/>
    </location>
</feature>
<protein>
    <recommendedName>
        <fullName evidence="23">Pre-glycoprotein polyprotein GP complex</fullName>
        <shortName evidence="23">Pre-GP-C</shortName>
    </recommendedName>
    <component>
        <recommendedName>
            <fullName evidence="23">Stable signal peptide</fullName>
            <shortName evidence="23">SSP</shortName>
        </recommendedName>
    </component>
    <component>
        <recommendedName>
            <fullName evidence="23">Glycoprotein G1</fullName>
            <shortName evidence="23">GP1</shortName>
        </recommendedName>
    </component>
    <component>
        <recommendedName>
            <fullName evidence="23">Glycoprotein G2</fullName>
            <shortName evidence="23">GP2</shortName>
        </recommendedName>
    </component>
</protein>
<comment type="subunit">
    <molecule>Glycoprotein G1</molecule>
    <text evidence="23">Homotrimer; disulfide-linked. In pre-fusion state, G1 homotrimers bind G2 homotrimers via ionic interactions. Part of the GP complex (GP-C) together with glycoprotein G2 and the stable signal peptide. The GP-complex interacts with protein Z, which interacts with ribonucleocapsid; these interactions may induce virion budding.</text>
</comment>
<feature type="glycosylation site" description="N-linked (GlcNAc...) asparagine; by host" evidence="23">
    <location>
        <position position="89"/>
    </location>
</feature>
<evidence type="ECO:0000256" key="6">
    <source>
        <dbReference type="ARBA" id="ARBA00022692"/>
    </source>
</evidence>
<evidence type="ECO:0000256" key="18">
    <source>
        <dbReference type="ARBA" id="ARBA00023157"/>
    </source>
</evidence>
<feature type="chain" id="PRO_5023353163" description="Stable signal peptide" evidence="23">
    <location>
        <begin position="2"/>
        <end position="58"/>
    </location>
</feature>
<comment type="subcellular location">
    <molecule>Glycoprotein G2</molecule>
    <subcellularLocation>
        <location evidence="23">Virion membrane</location>
        <topology evidence="23">Single-pass membrane protein</topology>
    </subcellularLocation>
    <subcellularLocation>
        <location evidence="23">Host endoplasmic reticulum membrane</location>
        <topology evidence="23">Single-pass membrane protein</topology>
    </subcellularLocation>
    <subcellularLocation>
        <location evidence="23">Host Golgi apparatus membrane</location>
        <topology evidence="23">Single-pass membrane protein</topology>
    </subcellularLocation>
    <subcellularLocation>
        <location evidence="23">Host cell membrane</location>
        <topology evidence="23">Single-pass membrane protein</topology>
    </subcellularLocation>
    <text evidence="23">Binding to the stable signal peptide masks endogenous ER localization signals in the cytoplasmic domain of G2 to ensure that only the fully assembled, tripartite GP complex is transported for virion assembly.</text>
</comment>
<evidence type="ECO:0000256" key="2">
    <source>
        <dbReference type="ARBA" id="ARBA00022510"/>
    </source>
</evidence>
<feature type="binding site" evidence="23">
    <location>
        <position position="481"/>
    </location>
    <ligand>
        <name>Zn(2+)</name>
        <dbReference type="ChEBI" id="CHEBI:29105"/>
        <label>1</label>
    </ligand>
</feature>
<feature type="glycosylation site" description="N-linked (GlcNAc...) asparagine; by host" evidence="23">
    <location>
        <position position="111"/>
    </location>
</feature>
<feature type="chain" id="PRO_5023353165" description="Glycoprotein G2" evidence="23">
    <location>
        <begin position="274"/>
        <end position="509"/>
    </location>
</feature>
<evidence type="ECO:0000256" key="12">
    <source>
        <dbReference type="ARBA" id="ARBA00022844"/>
    </source>
</evidence>
<keyword evidence="18 23" id="KW-1015">Disulfide bond</keyword>
<dbReference type="PIRSF" id="PIRSF004028">
    <property type="entry name" value="GPC_ArenaV"/>
    <property type="match status" value="1"/>
</dbReference>
<evidence type="ECO:0000256" key="22">
    <source>
        <dbReference type="ARBA" id="ARBA00023296"/>
    </source>
</evidence>
<evidence type="ECO:0000256" key="9">
    <source>
        <dbReference type="ARBA" id="ARBA00022804"/>
    </source>
</evidence>
<feature type="glycosylation site" description="N-linked (GlcNAc...) asparagine; by host" evidence="23">
    <location>
        <position position="404"/>
    </location>
</feature>
<evidence type="ECO:0000313" key="26">
    <source>
        <dbReference type="EMBL" id="AAB58486.1"/>
    </source>
</evidence>
<feature type="transmembrane region" description="Helical" evidence="25">
    <location>
        <begin position="18"/>
        <end position="36"/>
    </location>
</feature>
<evidence type="ECO:0000256" key="20">
    <source>
        <dbReference type="ARBA" id="ARBA00023184"/>
    </source>
</evidence>
<comment type="PTM">
    <molecule>Pre-glycoprotein polyprotein GP complex</molecule>
    <text evidence="23">Specific enzymatic cleavages in vivo yield mature proteins. GP-C polyprotein is cleaved in the endoplasmic reticulum by the host protease MBTPS1. Only cleaved glycoprotein is incorporated into virions.</text>
</comment>
<dbReference type="GO" id="GO:0044178">
    <property type="term" value="C:host cell Golgi membrane"/>
    <property type="evidence" value="ECO:0007669"/>
    <property type="project" value="UniProtKB-SubCell"/>
</dbReference>
<proteinExistence type="evidence at transcript level"/>
<feature type="binding site" evidence="23">
    <location>
        <position position="469"/>
    </location>
    <ligand>
        <name>Zn(2+)</name>
        <dbReference type="ChEBI" id="CHEBI:29105"/>
        <label>2</label>
    </ligand>
</feature>
<dbReference type="GO" id="GO:0019062">
    <property type="term" value="P:virion attachment to host cell"/>
    <property type="evidence" value="ECO:0007669"/>
    <property type="project" value="UniProtKB-UniRule"/>
</dbReference>
<feature type="binding site" evidence="23">
    <location>
        <position position="489"/>
    </location>
    <ligand>
        <name>Zn(2+)</name>
        <dbReference type="ChEBI" id="CHEBI:29105"/>
        <label>1</label>
    </ligand>
</feature>
<feature type="lipid moiety-binding region" description="N-myristoyl glycine; by host" evidence="23">
    <location>
        <position position="2"/>
    </location>
</feature>
<dbReference type="HAMAP" id="MF_04084">
    <property type="entry name" value="ARENA_GPC"/>
    <property type="match status" value="1"/>
</dbReference>
<comment type="PTM">
    <molecule>Stable signal peptide</molecule>
    <text evidence="23">Myristoylation is necessary for GP2-mediated fusion activity.</text>
</comment>
<name>O11999_PIARV</name>
<organismHost>
    <name type="scientific">Nephelomys albigularis</name>
    <name type="common">Tomes's rice rat</name>
    <name type="synonym">Oryzomys albigularis</name>
    <dbReference type="NCBI Taxonomy" id="530178"/>
</organismHost>
<feature type="glycosylation site" description="N-linked (GlcNAc...) asparagine; by host" evidence="23">
    <location>
        <position position="241"/>
    </location>
</feature>
<comment type="domain">
    <molecule>Stable signal peptide</molecule>
    <text evidence="23">The N-terminus is localized at the extracellular side of the GP-C, with a part embedded in the membrane probably.</text>
</comment>
<feature type="site" description="Cleavage; by host MBTPS1" evidence="23">
    <location>
        <begin position="273"/>
        <end position="274"/>
    </location>
</feature>
<dbReference type="GO" id="GO:0055036">
    <property type="term" value="C:virion membrane"/>
    <property type="evidence" value="ECO:0007669"/>
    <property type="project" value="UniProtKB-SubCell"/>
</dbReference>
<dbReference type="GO" id="GO:0019065">
    <property type="term" value="P:receptor-mediated endocytosis of virus by host cell"/>
    <property type="evidence" value="ECO:0007669"/>
    <property type="project" value="UniProtKB-UniRule"/>
</dbReference>
<comment type="function">
    <molecule>Stable signal peptide</molecule>
    <text evidence="23">Functions as a cleaved signal peptide that is retained as the third component of the GP complex (GP-C). Helps to stabilize the spike complex in its native conformation. The SSP is required for efficient glycoprotein expression, post-translational maturation cleavage of G1 and G2, glycoprotein transport to the cell surface plasma membrane, formation of infectious virus particles, and acid pH-dependent glycoprotein-mediated cell fusion.</text>
</comment>
<keyword evidence="8 23" id="KW-0479">Metal-binding</keyword>
<keyword evidence="9 23" id="KW-1161">Viral attachment to host cell</keyword>
<feature type="binding site" evidence="23">
    <location>
        <position position="491"/>
    </location>
    <ligand>
        <name>Zn(2+)</name>
        <dbReference type="ChEBI" id="CHEBI:29105"/>
        <label>1</label>
    </ligand>
</feature>
<comment type="subcellular location">
    <molecule>Stable signal peptide</molecule>
    <subcellularLocation>
        <location evidence="23">Virion membrane</location>
        <topology evidence="23">Single-pass type II membrane protein</topology>
    </subcellularLocation>
    <subcellularLocation>
        <location evidence="23">Host endoplasmic reticulum membrane</location>
        <topology evidence="23">Single-pass type II membrane protein</topology>
    </subcellularLocation>
    <subcellularLocation>
        <location evidence="23">Host Golgi apparatus membrane</location>
        <topology evidence="23">Single-pass type II membrane protein</topology>
    </subcellularLocation>
    <subcellularLocation>
        <location evidence="23">Host cell membrane</location>
        <topology evidence="23">Single-pass type II membrane protein</topology>
    </subcellularLocation>
</comment>
<keyword evidence="1 23" id="KW-1168">Fusion of virus membrane with host membrane</keyword>
<comment type="caution">
    <text evidence="23">Lacks conserved residue(s) required for the propagation of feature annotation.</text>
</comment>
<feature type="binding site" evidence="23">
    <location>
        <position position="477"/>
    </location>
    <ligand>
        <name>Zn(2+)</name>
        <dbReference type="ChEBI" id="CHEBI:29105"/>
        <label>2</label>
    </ligand>
</feature>
<evidence type="ECO:0000256" key="19">
    <source>
        <dbReference type="ARBA" id="ARBA00023180"/>
    </source>
</evidence>
<evidence type="ECO:0000256" key="7">
    <source>
        <dbReference type="ARBA" id="ARBA00022707"/>
    </source>
</evidence>
<evidence type="ECO:0000256" key="24">
    <source>
        <dbReference type="PIRNR" id="PIRNR004028"/>
    </source>
</evidence>
<gene>
    <name evidence="23" type="primary">GPC</name>
</gene>
<feature type="binding site" evidence="23">
    <location>
        <position position="57"/>
    </location>
    <ligand>
        <name>Zn(2+)</name>
        <dbReference type="ChEBI" id="CHEBI:29105"/>
        <label>1</label>
    </ligand>
</feature>
<keyword evidence="22 23" id="KW-1160">Virus entry into host cell</keyword>
<comment type="function">
    <molecule>Glycoprotein G1</molecule>
    <text evidence="23">Forms the virion spikes together with glycoprotein G2. The glycoprotein spike trimers are connected to the underlying matrix. Interacts with the host receptor leading to virus endocytosis.</text>
</comment>
<keyword evidence="6 23" id="KW-0812">Transmembrane</keyword>
<dbReference type="Pfam" id="PF00798">
    <property type="entry name" value="Arena_glycoprot"/>
    <property type="match status" value="1"/>
</dbReference>
<evidence type="ECO:0000256" key="4">
    <source>
        <dbReference type="ARBA" id="ARBA00022581"/>
    </source>
</evidence>
<comment type="similarity">
    <text evidence="23 24">Belongs to the arenaviridae GPC protein family.</text>
</comment>
<evidence type="ECO:0000256" key="5">
    <source>
        <dbReference type="ARBA" id="ARBA00022595"/>
    </source>
</evidence>
<keyword evidence="16 23" id="KW-1133">Transmembrane helix</keyword>
<dbReference type="Gene3D" id="2.20.28.180">
    <property type="entry name" value="Arenavirus glycoprotein, zinc binding domain"/>
    <property type="match status" value="1"/>
</dbReference>